<protein>
    <recommendedName>
        <fullName evidence="2 7">Ecdysteroid UDP-glucosyltransferase</fullName>
        <ecNumber evidence="7">2.4.1.-</ecNumber>
    </recommendedName>
</protein>
<evidence type="ECO:0000313" key="9">
    <source>
        <dbReference type="EMBL" id="BAC67373.1"/>
    </source>
</evidence>
<evidence type="ECO:0000256" key="6">
    <source>
        <dbReference type="ARBA" id="ARBA00057965"/>
    </source>
</evidence>
<keyword evidence="4 7" id="KW-0808">Transferase</keyword>
<keyword evidence="5" id="KW-0732">Signal</keyword>
<keyword evidence="10" id="KW-1185">Reference proteome</keyword>
<dbReference type="RefSeq" id="NP_818769.1">
    <property type="nucleotide sequence ID" value="NC_004690.1"/>
</dbReference>
<keyword evidence="3 7" id="KW-0328">Glycosyltransferase</keyword>
<evidence type="ECO:0000256" key="2">
    <source>
        <dbReference type="ARBA" id="ARBA00013904"/>
    </source>
</evidence>
<dbReference type="EC" id="2.4.1.-" evidence="7"/>
<dbReference type="PANTHER" id="PTHR48043:SF159">
    <property type="entry name" value="EG:EG0003.4 PROTEIN-RELATED"/>
    <property type="match status" value="1"/>
</dbReference>
<dbReference type="PROSITE" id="PS00375">
    <property type="entry name" value="UDPGT"/>
    <property type="match status" value="1"/>
</dbReference>
<comment type="function">
    <text evidence="6">Catalyzes the transfer of glucose from UDP-glucose to ecdysteroids which are insect molting hormones. Expression of egt interferes with normal insect development and block molting.</text>
</comment>
<organism evidence="9 10">
    <name type="scientific">Adoxophyes honmai nucleopolyhedrovirus</name>
    <dbReference type="NCBI Taxonomy" id="224399"/>
    <lineage>
        <taxon>Viruses</taxon>
        <taxon>Viruses incertae sedis</taxon>
        <taxon>Naldaviricetes</taxon>
        <taxon>Lefavirales</taxon>
        <taxon>Baculoviridae</taxon>
        <taxon>Alphabaculovirus</taxon>
        <taxon>Alphabaculovirus adhonmai</taxon>
    </lineage>
</organism>
<dbReference type="InterPro" id="IPR035595">
    <property type="entry name" value="UDP_glycos_trans_CS"/>
</dbReference>
<evidence type="ECO:0000256" key="5">
    <source>
        <dbReference type="ARBA" id="ARBA00022729"/>
    </source>
</evidence>
<evidence type="ECO:0000256" key="3">
    <source>
        <dbReference type="ARBA" id="ARBA00022676"/>
    </source>
</evidence>
<dbReference type="InterPro" id="IPR002213">
    <property type="entry name" value="UDP_glucos_trans"/>
</dbReference>
<dbReference type="Pfam" id="PF00201">
    <property type="entry name" value="UDPGT"/>
    <property type="match status" value="1"/>
</dbReference>
<dbReference type="CAZy" id="GT1">
    <property type="family name" value="Glycosyltransferase Family 1"/>
</dbReference>
<dbReference type="Gene3D" id="3.40.50.2000">
    <property type="entry name" value="Glycogen Phosphorylase B"/>
    <property type="match status" value="1"/>
</dbReference>
<dbReference type="PANTHER" id="PTHR48043">
    <property type="entry name" value="EG:EG0003.4 PROTEIN-RELATED"/>
    <property type="match status" value="1"/>
</dbReference>
<proteinExistence type="inferred from homology"/>
<dbReference type="Proteomes" id="UP000232720">
    <property type="component" value="Genome"/>
</dbReference>
<dbReference type="SUPFAM" id="SSF53756">
    <property type="entry name" value="UDP-Glycosyltransferase/glycogen phosphorylase"/>
    <property type="match status" value="1"/>
</dbReference>
<organismHost>
    <name type="scientific">Adoxophyes honmai</name>
    <name type="common">Smaller tea tortrix moth</name>
    <dbReference type="NCBI Taxonomy" id="85585"/>
</organismHost>
<dbReference type="EMBL" id="AP006270">
    <property type="protein sequence ID" value="BAC67373.1"/>
    <property type="molecule type" value="Genomic_DNA"/>
</dbReference>
<dbReference type="PIRSF" id="PIRSF000476">
    <property type="entry name" value="Ecdystd_UDP_glucosyltfrase"/>
    <property type="match status" value="1"/>
</dbReference>
<name>Q80LH4_NPVAH</name>
<dbReference type="OrthoDB" id="5462at10239"/>
<dbReference type="GeneID" id="1485760"/>
<dbReference type="CDD" id="cd03784">
    <property type="entry name" value="GT1_Gtf-like"/>
    <property type="match status" value="1"/>
</dbReference>
<dbReference type="InterPro" id="IPR050271">
    <property type="entry name" value="UDP-glycosyltransferase"/>
</dbReference>
<evidence type="ECO:0000256" key="7">
    <source>
        <dbReference type="PIRNR" id="PIRNR000476"/>
    </source>
</evidence>
<evidence type="ECO:0000256" key="1">
    <source>
        <dbReference type="ARBA" id="ARBA00009995"/>
    </source>
</evidence>
<comment type="similarity">
    <text evidence="1 7 8">Belongs to the UDP-glycosyltransferase family.</text>
</comment>
<evidence type="ECO:0000256" key="4">
    <source>
        <dbReference type="ARBA" id="ARBA00022679"/>
    </source>
</evidence>
<dbReference type="KEGG" id="vg:1485760"/>
<reference evidence="9 10" key="1">
    <citation type="journal article" date="2003" name="Virology">
        <title>Genome sequence and organization of a nucleopolyhedrovirus isolated from the smaller tea tortrix, Adoxophyes honmai.</title>
        <authorList>
            <person name="Nakai M."/>
            <person name="Goto C."/>
            <person name="Kang W."/>
            <person name="Shikata M."/>
            <person name="Luque T."/>
            <person name="Kunimi Y."/>
        </authorList>
    </citation>
    <scope>NUCLEOTIDE SEQUENCE [LARGE SCALE GENOMIC DNA]</scope>
    <source>
        <strain evidence="9 10">ADN001</strain>
    </source>
</reference>
<dbReference type="FunFam" id="3.40.50.2000:FF:000050">
    <property type="entry name" value="UDP-glucuronosyltransferase"/>
    <property type="match status" value="1"/>
</dbReference>
<dbReference type="InterPro" id="IPR016224">
    <property type="entry name" value="Ecdysteroid_UDP-Glc_Trfase"/>
</dbReference>
<evidence type="ECO:0000313" key="10">
    <source>
        <dbReference type="Proteomes" id="UP000232720"/>
    </source>
</evidence>
<evidence type="ECO:0000256" key="8">
    <source>
        <dbReference type="RuleBase" id="RU003718"/>
    </source>
</evidence>
<accession>Q80LH4</accession>
<dbReference type="GO" id="GO:0008194">
    <property type="term" value="F:UDP-glycosyltransferase activity"/>
    <property type="evidence" value="ECO:0007669"/>
    <property type="project" value="InterPro"/>
</dbReference>
<sequence>MHFLFYCFVFVIGSDAARILAVFPTPSYSHQTVFKVYVQALAQRGHDVVVIKPKTMVDFASVHARYNVTEIDVSVKSLDDLKKQSNVFRKRGVVADSTTVTASNYMGLVRMLQKQFNLPTVKNFINFYKRNGIKFDLLICEAFIDYSLIFSHIFGNLPIVQISSGYGLAENFETMGAVSRHPIFYPNMWRDKFRDLTVLETINEISTEIQLQREFTKLEDDQNTLLRLQFGNDAPTIKELRNRVQLLFVNVHAIFDNNRPVPSSVQYLGAIHLDTLTSNKSLDDFIKQYLDDAQEGVIYVSFGSSIETKDMDLEFQTMLIEAFGNVTYKILWKFDANNERVNKILPDNVLIQQWFNQKEVLKHRNVKAFVTQGGVQSTDEAVDALVPLIGLPMMGDQFYNTNKYIDLGIGVSLNTATVDSQELTMAINEVVRNNSYRKNLKDLRHIINCQPMTPLKKAIYYTEQVIKMKHYNSLKTRAANVNYNEYFMTNVLLEFFMYVASMLLKYVGNFFI</sequence>